<name>A0ABM8W074_GIGMA</name>
<keyword evidence="1" id="KW-0210">Decarboxylase</keyword>
<dbReference type="PANTHER" id="PTHR10067">
    <property type="entry name" value="PHOSPHATIDYLSERINE DECARBOXYLASE"/>
    <property type="match status" value="1"/>
</dbReference>
<keyword evidence="6" id="KW-1185">Reference proteome</keyword>
<reference evidence="5 6" key="1">
    <citation type="submission" date="2021-06" db="EMBL/GenBank/DDBJ databases">
        <authorList>
            <person name="Kallberg Y."/>
            <person name="Tangrot J."/>
            <person name="Rosling A."/>
        </authorList>
    </citation>
    <scope>NUCLEOTIDE SEQUENCE [LARGE SCALE GENOMIC DNA]</scope>
    <source>
        <strain evidence="5 6">120-4 pot B 10/14</strain>
    </source>
</reference>
<sequence>MQLKLLLLIFIFFISTISAVEDSPICTVPEGPLPPFLPPPMGKYEPIVAELIANVSNRGWEYIFEMAVKDAHDSGVSELANINNLEDYYNFLNYLVKWVPTETETGTYIYRMIVTMYFVLNQNSIILLQSPITPWSDSPYTYLSDWITGFAKETGKFLSTPESLTKASLETFYTAQHYNLDAYVKEDWENFNHFFVRRFLDGTRPIDGPENPAVIVSAADSSFDGCWNINDESVVVLKGLPWSIEQLLHDSTYGDRFAGGKFMHAFLGPYDYHRQHAPVAGTVLEAKVIPGLTYLEVVATKPPGSEFPLLVPLRRVESDFKVSINATNSPGYQFSQARGLIVIKSDIGLVAVLPIGMAQVSSVVLCVNPGDKVNKGDELSYFQFGGSDYVLVFEKDSQVDVLAAPGRHYRVGEQIAIAKSTATSHDIPTPTQNPLGKYCTPRPIP</sequence>
<evidence type="ECO:0000256" key="3">
    <source>
        <dbReference type="SAM" id="MobiDB-lite"/>
    </source>
</evidence>
<evidence type="ECO:0000256" key="2">
    <source>
        <dbReference type="ARBA" id="ARBA00023239"/>
    </source>
</evidence>
<dbReference type="EMBL" id="CAJVQB010000481">
    <property type="protein sequence ID" value="CAG8491398.1"/>
    <property type="molecule type" value="Genomic_DNA"/>
</dbReference>
<dbReference type="InterPro" id="IPR003817">
    <property type="entry name" value="PS_Dcarbxylase"/>
</dbReference>
<proteinExistence type="predicted"/>
<gene>
    <name evidence="5" type="ORF">GMARGA_LOCUS1735</name>
</gene>
<dbReference type="Proteomes" id="UP000789901">
    <property type="component" value="Unassembled WGS sequence"/>
</dbReference>
<feature type="chain" id="PRO_5045902214" evidence="4">
    <location>
        <begin position="20"/>
        <end position="445"/>
    </location>
</feature>
<dbReference type="Pfam" id="PF02666">
    <property type="entry name" value="PS_Dcarbxylase"/>
    <property type="match status" value="1"/>
</dbReference>
<evidence type="ECO:0000256" key="1">
    <source>
        <dbReference type="ARBA" id="ARBA00022793"/>
    </source>
</evidence>
<keyword evidence="4" id="KW-0732">Signal</keyword>
<protein>
    <submittedName>
        <fullName evidence="5">23292_t:CDS:1</fullName>
    </submittedName>
</protein>
<accession>A0ABM8W074</accession>
<feature type="signal peptide" evidence="4">
    <location>
        <begin position="1"/>
        <end position="19"/>
    </location>
</feature>
<evidence type="ECO:0000313" key="5">
    <source>
        <dbReference type="EMBL" id="CAG8491398.1"/>
    </source>
</evidence>
<organism evidence="5 6">
    <name type="scientific">Gigaspora margarita</name>
    <dbReference type="NCBI Taxonomy" id="4874"/>
    <lineage>
        <taxon>Eukaryota</taxon>
        <taxon>Fungi</taxon>
        <taxon>Fungi incertae sedis</taxon>
        <taxon>Mucoromycota</taxon>
        <taxon>Glomeromycotina</taxon>
        <taxon>Glomeromycetes</taxon>
        <taxon>Diversisporales</taxon>
        <taxon>Gigasporaceae</taxon>
        <taxon>Gigaspora</taxon>
    </lineage>
</organism>
<feature type="region of interest" description="Disordered" evidence="3">
    <location>
        <begin position="426"/>
        <end position="445"/>
    </location>
</feature>
<evidence type="ECO:0000313" key="6">
    <source>
        <dbReference type="Proteomes" id="UP000789901"/>
    </source>
</evidence>
<evidence type="ECO:0000256" key="4">
    <source>
        <dbReference type="SAM" id="SignalP"/>
    </source>
</evidence>
<keyword evidence="2" id="KW-0456">Lyase</keyword>
<comment type="caution">
    <text evidence="5">The sequence shown here is derived from an EMBL/GenBank/DDBJ whole genome shotgun (WGS) entry which is preliminary data.</text>
</comment>
<dbReference type="PANTHER" id="PTHR10067:SF13">
    <property type="entry name" value="PHOSPHATIDYLSERINE DECARBOXYLASE"/>
    <property type="match status" value="1"/>
</dbReference>